<dbReference type="OrthoDB" id="5791676at2759"/>
<feature type="signal peptide" evidence="1">
    <location>
        <begin position="1"/>
        <end position="23"/>
    </location>
</feature>
<dbReference type="EMBL" id="CADEPM010000002">
    <property type="protein sequence ID" value="CAB3399340.1"/>
    <property type="molecule type" value="Genomic_DNA"/>
</dbReference>
<sequence>MTVQRLFPIFLLILLFVSIKCDSIEEPEGNIIGLEEFLLELDPETSDIVMHSYHHPKNNFDIQILELLEAQQHPTPKANRAMRKIMEKLPASELNKLFQIYKQTRD</sequence>
<dbReference type="Proteomes" id="UP000494206">
    <property type="component" value="Unassembled WGS sequence"/>
</dbReference>
<keyword evidence="1" id="KW-0732">Signal</keyword>
<comment type="caution">
    <text evidence="2">The sequence shown here is derived from an EMBL/GenBank/DDBJ whole genome shotgun (WGS) entry which is preliminary data.</text>
</comment>
<gene>
    <name evidence="2" type="ORF">CBOVIS_LOCUS2479</name>
</gene>
<protein>
    <recommendedName>
        <fullName evidence="4">SXP/RAL-2 family protein Ani s 5-like cation-binding domain-containing protein</fullName>
    </recommendedName>
</protein>
<organism evidence="2 3">
    <name type="scientific">Caenorhabditis bovis</name>
    <dbReference type="NCBI Taxonomy" id="2654633"/>
    <lineage>
        <taxon>Eukaryota</taxon>
        <taxon>Metazoa</taxon>
        <taxon>Ecdysozoa</taxon>
        <taxon>Nematoda</taxon>
        <taxon>Chromadorea</taxon>
        <taxon>Rhabditida</taxon>
        <taxon>Rhabditina</taxon>
        <taxon>Rhabditomorpha</taxon>
        <taxon>Rhabditoidea</taxon>
        <taxon>Rhabditidae</taxon>
        <taxon>Peloderinae</taxon>
        <taxon>Caenorhabditis</taxon>
    </lineage>
</organism>
<evidence type="ECO:0000313" key="3">
    <source>
        <dbReference type="Proteomes" id="UP000494206"/>
    </source>
</evidence>
<dbReference type="AlphaFoldDB" id="A0A8S1EF37"/>
<name>A0A8S1EF37_9PELO</name>
<keyword evidence="3" id="KW-1185">Reference proteome</keyword>
<proteinExistence type="predicted"/>
<reference evidence="2 3" key="1">
    <citation type="submission" date="2020-04" db="EMBL/GenBank/DDBJ databases">
        <authorList>
            <person name="Laetsch R D."/>
            <person name="Stevens L."/>
            <person name="Kumar S."/>
            <person name="Blaxter L. M."/>
        </authorList>
    </citation>
    <scope>NUCLEOTIDE SEQUENCE [LARGE SCALE GENOMIC DNA]</scope>
</reference>
<feature type="chain" id="PRO_5035725515" description="SXP/RAL-2 family protein Ani s 5-like cation-binding domain-containing protein" evidence="1">
    <location>
        <begin position="24"/>
        <end position="106"/>
    </location>
</feature>
<accession>A0A8S1EF37</accession>
<evidence type="ECO:0000256" key="1">
    <source>
        <dbReference type="SAM" id="SignalP"/>
    </source>
</evidence>
<evidence type="ECO:0000313" key="2">
    <source>
        <dbReference type="EMBL" id="CAB3399340.1"/>
    </source>
</evidence>
<evidence type="ECO:0008006" key="4">
    <source>
        <dbReference type="Google" id="ProtNLM"/>
    </source>
</evidence>